<reference evidence="1 2" key="1">
    <citation type="submission" date="2020-07" db="EMBL/GenBank/DDBJ databases">
        <title>Roseicoccus Jingziensis gen. nov., sp. nov., isolated from coastal seawater.</title>
        <authorList>
            <person name="Feng X."/>
        </authorList>
    </citation>
    <scope>NUCLEOTIDE SEQUENCE [LARGE SCALE GENOMIC DNA]</scope>
    <source>
        <strain evidence="1 2">N1E253</strain>
    </source>
</reference>
<proteinExistence type="predicted"/>
<dbReference type="AlphaFoldDB" id="A0A851GK79"/>
<comment type="caution">
    <text evidence="1">The sequence shown here is derived from an EMBL/GenBank/DDBJ whole genome shotgun (WGS) entry which is preliminary data.</text>
</comment>
<keyword evidence="2" id="KW-1185">Reference proteome</keyword>
<gene>
    <name evidence="1" type="ORF">HW115_19160</name>
</gene>
<evidence type="ECO:0000313" key="1">
    <source>
        <dbReference type="EMBL" id="NWK57746.1"/>
    </source>
</evidence>
<dbReference type="RefSeq" id="WP_178935171.1">
    <property type="nucleotide sequence ID" value="NZ_JACBAZ010000029.1"/>
</dbReference>
<accession>A0A851GK79</accession>
<sequence length="155" mass="17890">MNAATELVRAWGSYSELIDACLRNLSEAKMPDEADFLWFVLMPQELCGMPVIVWPTDRDQQQYDGWHFEEDLMECVPEEVELPDLADTPENVERLRDACGAFLVERWQSITPMPDRLAYFSLSDDGWYLSLRDGRRVSAWEIGNEISEQVAAPDR</sequence>
<evidence type="ECO:0000313" key="2">
    <source>
        <dbReference type="Proteomes" id="UP000557872"/>
    </source>
</evidence>
<dbReference type="Proteomes" id="UP000557872">
    <property type="component" value="Unassembled WGS sequence"/>
</dbReference>
<dbReference type="EMBL" id="JACBAZ010000029">
    <property type="protein sequence ID" value="NWK57746.1"/>
    <property type="molecule type" value="Genomic_DNA"/>
</dbReference>
<organism evidence="1 2">
    <name type="scientific">Oceaniferula marina</name>
    <dbReference type="NCBI Taxonomy" id="2748318"/>
    <lineage>
        <taxon>Bacteria</taxon>
        <taxon>Pseudomonadati</taxon>
        <taxon>Verrucomicrobiota</taxon>
        <taxon>Verrucomicrobiia</taxon>
        <taxon>Verrucomicrobiales</taxon>
        <taxon>Verrucomicrobiaceae</taxon>
        <taxon>Oceaniferula</taxon>
    </lineage>
</organism>
<name>A0A851GK79_9BACT</name>
<protein>
    <submittedName>
        <fullName evidence="1">Uncharacterized protein</fullName>
    </submittedName>
</protein>